<keyword evidence="2" id="KW-1003">Cell membrane</keyword>
<keyword evidence="4 6" id="KW-1133">Transmembrane helix</keyword>
<evidence type="ECO:0000256" key="4">
    <source>
        <dbReference type="ARBA" id="ARBA00022989"/>
    </source>
</evidence>
<dbReference type="PROSITE" id="PS50850">
    <property type="entry name" value="MFS"/>
    <property type="match status" value="1"/>
</dbReference>
<dbReference type="PANTHER" id="PTHR23513:SF18">
    <property type="entry name" value="INTEGRAL MEMBRANE PROTEIN"/>
    <property type="match status" value="1"/>
</dbReference>
<dbReference type="InterPro" id="IPR020846">
    <property type="entry name" value="MFS_dom"/>
</dbReference>
<feature type="transmembrane region" description="Helical" evidence="6">
    <location>
        <begin position="315"/>
        <end position="336"/>
    </location>
</feature>
<dbReference type="GO" id="GO:0005886">
    <property type="term" value="C:plasma membrane"/>
    <property type="evidence" value="ECO:0007669"/>
    <property type="project" value="UniProtKB-SubCell"/>
</dbReference>
<evidence type="ECO:0000313" key="8">
    <source>
        <dbReference type="EMBL" id="OPE55628.1"/>
    </source>
</evidence>
<protein>
    <submittedName>
        <fullName evidence="8">MFS transporter</fullName>
    </submittedName>
</protein>
<keyword evidence="5 6" id="KW-0472">Membrane</keyword>
<dbReference type="RefSeq" id="WP_073855416.1">
    <property type="nucleotide sequence ID" value="NZ_BAAATC010000015.1"/>
</dbReference>
<evidence type="ECO:0000313" key="9">
    <source>
        <dbReference type="Proteomes" id="UP000191039"/>
    </source>
</evidence>
<sequence length="424" mass="44101">MSGTVAVAALRQPVFRRLFAAQVVALAGTGLLTVALGLLAFDLAGSAAGAVLGTVLAIKMLAYVFIAPLMSTLTDRLPRRTVLIGADLTRAGVAVLLPFIGEIWQILVLVFILQAASATFTPAFQSVIPAVLPDERTYTRGLALSRLAYDLEAMASPVLAAALLTVMSYNSLFVGTVAGFIASALLVRGTQIPSVGTDRSPWRRRLWSGMRVMLTDNDLRALTAMNLTVAAATGLVMVNTVVYVRGMLGGGDVAVAMVLACYGAGSMAAALTVPRLLERFADRVIMLAGASAAAAGLLVVVAALVVFPLSWSTLVGTWVLLGAATSLVNTPAGRLLRTASTDANRTAVFTAQFSLSHAGFLLTYPVAGWVGATVNQGLAAAILAILSSFAAIAAAWIVVRGAGDKARRPTPARTQPRSRQLTRP</sequence>
<feature type="transmembrane region" description="Helical" evidence="6">
    <location>
        <begin position="378"/>
        <end position="399"/>
    </location>
</feature>
<gene>
    <name evidence="8" type="ORF">BV510_04060</name>
</gene>
<dbReference type="Proteomes" id="UP000191039">
    <property type="component" value="Unassembled WGS sequence"/>
</dbReference>
<evidence type="ECO:0000256" key="2">
    <source>
        <dbReference type="ARBA" id="ARBA00022475"/>
    </source>
</evidence>
<feature type="transmembrane region" description="Helical" evidence="6">
    <location>
        <begin position="153"/>
        <end position="172"/>
    </location>
</feature>
<evidence type="ECO:0000256" key="1">
    <source>
        <dbReference type="ARBA" id="ARBA00004651"/>
    </source>
</evidence>
<dbReference type="InterPro" id="IPR011701">
    <property type="entry name" value="MFS"/>
</dbReference>
<dbReference type="Gene3D" id="1.20.1250.20">
    <property type="entry name" value="MFS general substrate transporter like domains"/>
    <property type="match status" value="1"/>
</dbReference>
<comment type="caution">
    <text evidence="8">The sequence shown here is derived from an EMBL/GenBank/DDBJ whole genome shotgun (WGS) entry which is preliminary data.</text>
</comment>
<dbReference type="InterPro" id="IPR036259">
    <property type="entry name" value="MFS_trans_sf"/>
</dbReference>
<feature type="transmembrane region" description="Helical" evidence="6">
    <location>
        <begin position="47"/>
        <end position="70"/>
    </location>
</feature>
<dbReference type="CDD" id="cd06173">
    <property type="entry name" value="MFS_MefA_like"/>
    <property type="match status" value="1"/>
</dbReference>
<organism evidence="8 9">
    <name type="scientific">Mycolicibacterium diernhoferi</name>
    <dbReference type="NCBI Taxonomy" id="1801"/>
    <lineage>
        <taxon>Bacteria</taxon>
        <taxon>Bacillati</taxon>
        <taxon>Actinomycetota</taxon>
        <taxon>Actinomycetes</taxon>
        <taxon>Mycobacteriales</taxon>
        <taxon>Mycobacteriaceae</taxon>
        <taxon>Mycolicibacterium</taxon>
    </lineage>
</organism>
<dbReference type="EMBL" id="MIJD01000024">
    <property type="protein sequence ID" value="OPE55628.1"/>
    <property type="molecule type" value="Genomic_DNA"/>
</dbReference>
<accession>A0A1Q4HHA9</accession>
<feature type="transmembrane region" description="Helical" evidence="6">
    <location>
        <begin position="18"/>
        <end position="41"/>
    </location>
</feature>
<feature type="transmembrane region" description="Helical" evidence="6">
    <location>
        <begin position="219"/>
        <end position="241"/>
    </location>
</feature>
<feature type="transmembrane region" description="Helical" evidence="6">
    <location>
        <begin position="253"/>
        <end position="273"/>
    </location>
</feature>
<feature type="transmembrane region" description="Helical" evidence="6">
    <location>
        <begin position="348"/>
        <end position="372"/>
    </location>
</feature>
<dbReference type="AlphaFoldDB" id="A0A1Q4HHA9"/>
<evidence type="ECO:0000256" key="5">
    <source>
        <dbReference type="ARBA" id="ARBA00023136"/>
    </source>
</evidence>
<feature type="transmembrane region" description="Helical" evidence="6">
    <location>
        <begin position="285"/>
        <end position="309"/>
    </location>
</feature>
<dbReference type="STRING" id="1801.BRW64_06645"/>
<dbReference type="Pfam" id="PF07690">
    <property type="entry name" value="MFS_1"/>
    <property type="match status" value="1"/>
</dbReference>
<dbReference type="SUPFAM" id="SSF103473">
    <property type="entry name" value="MFS general substrate transporter"/>
    <property type="match status" value="1"/>
</dbReference>
<name>A0A1Q4HHA9_9MYCO</name>
<comment type="subcellular location">
    <subcellularLocation>
        <location evidence="1">Cell membrane</location>
        <topology evidence="1">Multi-pass membrane protein</topology>
    </subcellularLocation>
</comment>
<feature type="domain" description="Major facilitator superfamily (MFS) profile" evidence="7">
    <location>
        <begin position="14"/>
        <end position="405"/>
    </location>
</feature>
<reference evidence="8 9" key="1">
    <citation type="submission" date="2016-09" db="EMBL/GenBank/DDBJ databases">
        <title>genome sequences of unsequenced Mycobacteria.</title>
        <authorList>
            <person name="Greninger A.L."/>
            <person name="Jerome K.R."/>
            <person name="Mcnair B."/>
            <person name="Wallis C."/>
            <person name="Fang F."/>
        </authorList>
    </citation>
    <scope>NUCLEOTIDE SEQUENCE [LARGE SCALE GENOMIC DNA]</scope>
    <source>
        <strain evidence="8 9">BM1</strain>
    </source>
</reference>
<proteinExistence type="predicted"/>
<evidence type="ECO:0000256" key="3">
    <source>
        <dbReference type="ARBA" id="ARBA00022692"/>
    </source>
</evidence>
<dbReference type="GO" id="GO:0022857">
    <property type="term" value="F:transmembrane transporter activity"/>
    <property type="evidence" value="ECO:0007669"/>
    <property type="project" value="InterPro"/>
</dbReference>
<dbReference type="PANTHER" id="PTHR23513">
    <property type="entry name" value="INTEGRAL MEMBRANE EFFLUX PROTEIN-RELATED"/>
    <property type="match status" value="1"/>
</dbReference>
<keyword evidence="3 6" id="KW-0812">Transmembrane</keyword>
<evidence type="ECO:0000259" key="7">
    <source>
        <dbReference type="PROSITE" id="PS50850"/>
    </source>
</evidence>
<evidence type="ECO:0000256" key="6">
    <source>
        <dbReference type="SAM" id="Phobius"/>
    </source>
</evidence>